<sequence length="165" mass="19682">MSNVPTWDGNGDTIINWLLKVNNLSLWSKSRLTREAERWYYSLPFPYRIQLEQSWGLLCKAIINYYMNRLWWERQKDKAHAATQYYIRKSEMLNTTFDLLDSELIAQVMNSAPAAWSTVLTTQLYQSTVEFQSSIRYHEDQLLRLDPNFKGWNLNAYESRLAQER</sequence>
<name>A0A2H3BZ78_9AGAR</name>
<reference evidence="2" key="1">
    <citation type="journal article" date="2017" name="Nat. Ecol. Evol.">
        <title>Genome expansion and lineage-specific genetic innovations in the forest pathogenic fungi Armillaria.</title>
        <authorList>
            <person name="Sipos G."/>
            <person name="Prasanna A.N."/>
            <person name="Walter M.C."/>
            <person name="O'Connor E."/>
            <person name="Balint B."/>
            <person name="Krizsan K."/>
            <person name="Kiss B."/>
            <person name="Hess J."/>
            <person name="Varga T."/>
            <person name="Slot J."/>
            <person name="Riley R."/>
            <person name="Boka B."/>
            <person name="Rigling D."/>
            <person name="Barry K."/>
            <person name="Lee J."/>
            <person name="Mihaltcheva S."/>
            <person name="LaButti K."/>
            <person name="Lipzen A."/>
            <person name="Waldron R."/>
            <person name="Moloney N.M."/>
            <person name="Sperisen C."/>
            <person name="Kredics L."/>
            <person name="Vagvoelgyi C."/>
            <person name="Patrignani A."/>
            <person name="Fitzpatrick D."/>
            <person name="Nagy I."/>
            <person name="Doyle S."/>
            <person name="Anderson J.B."/>
            <person name="Grigoriev I.V."/>
            <person name="Gueldener U."/>
            <person name="Muensterkoetter M."/>
            <person name="Nagy L.G."/>
        </authorList>
    </citation>
    <scope>NUCLEOTIDE SEQUENCE [LARGE SCALE GENOMIC DNA]</scope>
    <source>
        <strain evidence="2">28-4</strain>
    </source>
</reference>
<keyword evidence="2" id="KW-1185">Reference proteome</keyword>
<proteinExistence type="predicted"/>
<evidence type="ECO:0000313" key="1">
    <source>
        <dbReference type="EMBL" id="PBK68346.1"/>
    </source>
</evidence>
<dbReference type="EMBL" id="KZ293433">
    <property type="protein sequence ID" value="PBK68346.1"/>
    <property type="molecule type" value="Genomic_DNA"/>
</dbReference>
<dbReference type="STRING" id="1076256.A0A2H3BZ78"/>
<dbReference type="Proteomes" id="UP000218334">
    <property type="component" value="Unassembled WGS sequence"/>
</dbReference>
<dbReference type="AlphaFoldDB" id="A0A2H3BZ78"/>
<protein>
    <submittedName>
        <fullName evidence="1">Uncharacterized protein</fullName>
    </submittedName>
</protein>
<evidence type="ECO:0000313" key="2">
    <source>
        <dbReference type="Proteomes" id="UP000218334"/>
    </source>
</evidence>
<accession>A0A2H3BZ78</accession>
<gene>
    <name evidence="1" type="ORF">ARMSODRAFT_988805</name>
</gene>
<organism evidence="1 2">
    <name type="scientific">Armillaria solidipes</name>
    <dbReference type="NCBI Taxonomy" id="1076256"/>
    <lineage>
        <taxon>Eukaryota</taxon>
        <taxon>Fungi</taxon>
        <taxon>Dikarya</taxon>
        <taxon>Basidiomycota</taxon>
        <taxon>Agaricomycotina</taxon>
        <taxon>Agaricomycetes</taxon>
        <taxon>Agaricomycetidae</taxon>
        <taxon>Agaricales</taxon>
        <taxon>Marasmiineae</taxon>
        <taxon>Physalacriaceae</taxon>
        <taxon>Armillaria</taxon>
    </lineage>
</organism>